<dbReference type="OrthoDB" id="9801213at2"/>
<keyword evidence="6 7" id="KW-0315">Glutamine amidotransferase</keyword>
<dbReference type="Pfam" id="PF13537">
    <property type="entry name" value="GATase_7"/>
    <property type="match status" value="1"/>
</dbReference>
<evidence type="ECO:0000256" key="5">
    <source>
        <dbReference type="ARBA" id="ARBA00022755"/>
    </source>
</evidence>
<keyword evidence="4 7" id="KW-0808">Transferase</keyword>
<dbReference type="InterPro" id="IPR000836">
    <property type="entry name" value="PRTase_dom"/>
</dbReference>
<feature type="binding site" evidence="7 11">
    <location>
        <position position="439"/>
    </location>
    <ligand>
        <name>[4Fe-4S] cluster</name>
        <dbReference type="ChEBI" id="CHEBI:49883"/>
    </ligand>
</feature>
<comment type="cofactor">
    <cofactor evidence="7 11">
        <name>[4Fe-4S] cluster</name>
        <dbReference type="ChEBI" id="CHEBI:49883"/>
    </cofactor>
    <text evidence="7 11">Binds 1 [4Fe-4S] cluster per subunit.</text>
</comment>
<feature type="binding site" evidence="7 11">
    <location>
        <position position="244"/>
    </location>
    <ligand>
        <name>[4Fe-4S] cluster</name>
        <dbReference type="ChEBI" id="CHEBI:49883"/>
    </ligand>
</feature>
<dbReference type="EC" id="2.4.2.14" evidence="7"/>
<evidence type="ECO:0000256" key="4">
    <source>
        <dbReference type="ARBA" id="ARBA00022679"/>
    </source>
</evidence>
<keyword evidence="7 11" id="KW-0411">Iron-sulfur</keyword>
<comment type="pathway">
    <text evidence="1 7 8">Purine metabolism; IMP biosynthesis via de novo pathway; N(1)-(5-phospho-D-ribosyl)glycinamide from 5-phospho-alpha-D-ribose 1-diphosphate: step 1/2.</text>
</comment>
<accession>A0A5A8F115</accession>
<evidence type="ECO:0000256" key="9">
    <source>
        <dbReference type="PIRSR" id="PIRSR000485-1"/>
    </source>
</evidence>
<keyword evidence="7 11" id="KW-0408">Iron</keyword>
<dbReference type="Proteomes" id="UP000322876">
    <property type="component" value="Unassembled WGS sequence"/>
</dbReference>
<evidence type="ECO:0000256" key="11">
    <source>
        <dbReference type="PIRSR" id="PIRSR000485-3"/>
    </source>
</evidence>
<feature type="binding site" evidence="7 11">
    <location>
        <position position="442"/>
    </location>
    <ligand>
        <name>[4Fe-4S] cluster</name>
        <dbReference type="ChEBI" id="CHEBI:49883"/>
    </ligand>
</feature>
<organism evidence="13 14">
    <name type="scientific">Deferribacter autotrophicus</name>
    <dbReference type="NCBI Taxonomy" id="500465"/>
    <lineage>
        <taxon>Bacteria</taxon>
        <taxon>Pseudomonadati</taxon>
        <taxon>Deferribacterota</taxon>
        <taxon>Deferribacteres</taxon>
        <taxon>Deferribacterales</taxon>
        <taxon>Deferribacteraceae</taxon>
        <taxon>Deferribacter</taxon>
    </lineage>
</organism>
<dbReference type="NCBIfam" id="TIGR01134">
    <property type="entry name" value="purF"/>
    <property type="match status" value="1"/>
</dbReference>
<dbReference type="InterPro" id="IPR029055">
    <property type="entry name" value="Ntn_hydrolases_N"/>
</dbReference>
<name>A0A5A8F115_9BACT</name>
<evidence type="ECO:0000256" key="1">
    <source>
        <dbReference type="ARBA" id="ARBA00005209"/>
    </source>
</evidence>
<keyword evidence="7 10" id="KW-0479">Metal-binding</keyword>
<dbReference type="HAMAP" id="MF_01931">
    <property type="entry name" value="PurF"/>
    <property type="match status" value="1"/>
</dbReference>
<comment type="function">
    <text evidence="7">Catalyzes the formation of phosphoribosylamine from phosphoribosylpyrophosphate (PRPP) and glutamine.</text>
</comment>
<sequence>MVFDKFHEECGIAGVFGDKDAANLVYLALYALQHRGQEGAGIACSDRRSLRVEKGLGLVADIFKRSILERLSGDIAIGHNRYSTAGENHLKNTQPIVADINLGSVALVHNGNIVNADVLRNELVSDGAIFTSTSDSEIIIHLMAKSNEKNIIDAISKSVQRLKGAFSLIFMTENMMIGLRDPFGFRPLILGRIRSSHVLVSETCALDLIDGEFIREIEPGEMIIITDEGIVSYYPFEKVEIHPCIFEFIYFARPDSRIFNRDVYEIRKAFGRKLAEESPVDADIVIPVPDSGIVATLGYSEYSGIPYEMGLIRNHYVGRTFIEPAQSIRHFGVKLKLNPVKSVIAGKRIVVVDDSIVRGTTSRKIVKMLKEAGAKEVHMRISSPPTKFPCFYGIDTPTRSELIASTHTIEEIRKYITADSLAYLSLEGMLDCVENSSFCHACFSGAYPTLHKDGNGYNPKSEV</sequence>
<dbReference type="EMBL" id="VFJB01000010">
    <property type="protein sequence ID" value="KAA0256940.1"/>
    <property type="molecule type" value="Genomic_DNA"/>
</dbReference>
<evidence type="ECO:0000313" key="14">
    <source>
        <dbReference type="Proteomes" id="UP000322876"/>
    </source>
</evidence>
<dbReference type="GO" id="GO:0006189">
    <property type="term" value="P:'de novo' IMP biosynthetic process"/>
    <property type="evidence" value="ECO:0007669"/>
    <property type="project" value="UniProtKB-UniRule"/>
</dbReference>
<feature type="binding site" evidence="7 10">
    <location>
        <position position="291"/>
    </location>
    <ligand>
        <name>Mg(2+)</name>
        <dbReference type="ChEBI" id="CHEBI:18420"/>
    </ligand>
</feature>
<evidence type="ECO:0000256" key="3">
    <source>
        <dbReference type="ARBA" id="ARBA00022676"/>
    </source>
</evidence>
<dbReference type="CDD" id="cd06223">
    <property type="entry name" value="PRTases_typeI"/>
    <property type="match status" value="1"/>
</dbReference>
<dbReference type="GO" id="GO:0000287">
    <property type="term" value="F:magnesium ion binding"/>
    <property type="evidence" value="ECO:0007669"/>
    <property type="project" value="UniProtKB-UniRule"/>
</dbReference>
<dbReference type="SUPFAM" id="SSF56235">
    <property type="entry name" value="N-terminal nucleophile aminohydrolases (Ntn hydrolases)"/>
    <property type="match status" value="1"/>
</dbReference>
<keyword evidence="3 7" id="KW-0328">Glycosyltransferase</keyword>
<dbReference type="PROSITE" id="PS51278">
    <property type="entry name" value="GATASE_TYPE_2"/>
    <property type="match status" value="1"/>
</dbReference>
<dbReference type="GO" id="GO:0004044">
    <property type="term" value="F:amidophosphoribosyltransferase activity"/>
    <property type="evidence" value="ECO:0007669"/>
    <property type="project" value="UniProtKB-UniRule"/>
</dbReference>
<feature type="domain" description="Glutamine amidotransferase type-2" evidence="12">
    <location>
        <begin position="10"/>
        <end position="228"/>
    </location>
</feature>
<evidence type="ECO:0000313" key="13">
    <source>
        <dbReference type="EMBL" id="KAA0256940.1"/>
    </source>
</evidence>
<evidence type="ECO:0000256" key="6">
    <source>
        <dbReference type="ARBA" id="ARBA00022962"/>
    </source>
</evidence>
<keyword evidence="14" id="KW-1185">Reference proteome</keyword>
<dbReference type="Gene3D" id="3.60.20.10">
    <property type="entry name" value="Glutamine Phosphoribosylpyrophosphate, subunit 1, domain 1"/>
    <property type="match status" value="1"/>
</dbReference>
<dbReference type="InterPro" id="IPR017932">
    <property type="entry name" value="GATase_2_dom"/>
</dbReference>
<dbReference type="InterPro" id="IPR029057">
    <property type="entry name" value="PRTase-like"/>
</dbReference>
<dbReference type="Gene3D" id="3.40.50.2020">
    <property type="match status" value="1"/>
</dbReference>
<dbReference type="PIRSF" id="PIRSF000485">
    <property type="entry name" value="Amd_phspho_trans"/>
    <property type="match status" value="1"/>
</dbReference>
<dbReference type="CDD" id="cd00715">
    <property type="entry name" value="GPATase_N"/>
    <property type="match status" value="1"/>
</dbReference>
<dbReference type="SUPFAM" id="SSF53271">
    <property type="entry name" value="PRTase-like"/>
    <property type="match status" value="1"/>
</dbReference>
<feature type="binding site" evidence="7 10">
    <location>
        <position position="353"/>
    </location>
    <ligand>
        <name>Mg(2+)</name>
        <dbReference type="ChEBI" id="CHEBI:18420"/>
    </ligand>
</feature>
<dbReference type="UniPathway" id="UPA00074">
    <property type="reaction ID" value="UER00124"/>
</dbReference>
<comment type="cofactor">
    <cofactor evidence="7 10">
        <name>Mg(2+)</name>
        <dbReference type="ChEBI" id="CHEBI:18420"/>
    </cofactor>
    <text evidence="7 10">Binds 1 Mg(2+) ion per subunit.</text>
</comment>
<protein>
    <recommendedName>
        <fullName evidence="7">Amidophosphoribosyltransferase</fullName>
        <shortName evidence="7">ATase</shortName>
        <ecNumber evidence="7">2.4.2.14</ecNumber>
    </recommendedName>
    <alternativeName>
        <fullName evidence="7">Glutamine phosphoribosylpyrophosphate amidotransferase</fullName>
        <shortName evidence="7">GPATase</shortName>
    </alternativeName>
</protein>
<dbReference type="RefSeq" id="WP_149267519.1">
    <property type="nucleotide sequence ID" value="NZ_VFJB01000010.1"/>
</dbReference>
<evidence type="ECO:0000256" key="10">
    <source>
        <dbReference type="PIRSR" id="PIRSR000485-2"/>
    </source>
</evidence>
<keyword evidence="5 7" id="KW-0658">Purine biosynthesis</keyword>
<dbReference type="AlphaFoldDB" id="A0A5A8F115"/>
<evidence type="ECO:0000259" key="12">
    <source>
        <dbReference type="PROSITE" id="PS51278"/>
    </source>
</evidence>
<comment type="caution">
    <text evidence="13">The sequence shown here is derived from an EMBL/GenBank/DDBJ whole genome shotgun (WGS) entry which is preliminary data.</text>
</comment>
<dbReference type="GO" id="GO:0051539">
    <property type="term" value="F:4 iron, 4 sulfur cluster binding"/>
    <property type="evidence" value="ECO:0007669"/>
    <property type="project" value="UniProtKB-KW"/>
</dbReference>
<evidence type="ECO:0000256" key="2">
    <source>
        <dbReference type="ARBA" id="ARBA00010138"/>
    </source>
</evidence>
<comment type="similarity">
    <text evidence="2 7 8">In the C-terminal section; belongs to the purine/pyrimidine phosphoribosyltransferase family.</text>
</comment>
<gene>
    <name evidence="7" type="primary">purF</name>
    <name evidence="13" type="ORF">FHQ18_12480</name>
</gene>
<dbReference type="GO" id="GO:0009113">
    <property type="term" value="P:purine nucleobase biosynthetic process"/>
    <property type="evidence" value="ECO:0007669"/>
    <property type="project" value="UniProtKB-UniRule"/>
</dbReference>
<comment type="catalytic activity">
    <reaction evidence="7 8">
        <text>5-phospho-beta-D-ribosylamine + L-glutamate + diphosphate = 5-phospho-alpha-D-ribose 1-diphosphate + L-glutamine + H2O</text>
        <dbReference type="Rhea" id="RHEA:14905"/>
        <dbReference type="ChEBI" id="CHEBI:15377"/>
        <dbReference type="ChEBI" id="CHEBI:29985"/>
        <dbReference type="ChEBI" id="CHEBI:33019"/>
        <dbReference type="ChEBI" id="CHEBI:58017"/>
        <dbReference type="ChEBI" id="CHEBI:58359"/>
        <dbReference type="ChEBI" id="CHEBI:58681"/>
        <dbReference type="EC" id="2.4.2.14"/>
    </reaction>
</comment>
<evidence type="ECO:0000256" key="7">
    <source>
        <dbReference type="HAMAP-Rule" id="MF_01931"/>
    </source>
</evidence>
<keyword evidence="7 10" id="KW-0460">Magnesium</keyword>
<feature type="active site" description="Nucleophile" evidence="7 9">
    <location>
        <position position="10"/>
    </location>
</feature>
<keyword evidence="7" id="KW-0004">4Fe-4S</keyword>
<dbReference type="InterPro" id="IPR035584">
    <property type="entry name" value="PurF_N"/>
</dbReference>
<dbReference type="InterPro" id="IPR005854">
    <property type="entry name" value="PurF"/>
</dbReference>
<feature type="binding site" evidence="7 11">
    <location>
        <position position="390"/>
    </location>
    <ligand>
        <name>[4Fe-4S] cluster</name>
        <dbReference type="ChEBI" id="CHEBI:49883"/>
    </ligand>
</feature>
<dbReference type="PANTHER" id="PTHR11907">
    <property type="entry name" value="AMIDOPHOSPHORIBOSYLTRANSFERASE"/>
    <property type="match status" value="1"/>
</dbReference>
<proteinExistence type="inferred from homology"/>
<feature type="binding site" evidence="7 10">
    <location>
        <position position="354"/>
    </location>
    <ligand>
        <name>Mg(2+)</name>
        <dbReference type="ChEBI" id="CHEBI:18420"/>
    </ligand>
</feature>
<reference evidence="13 14" key="1">
    <citation type="submission" date="2019-06" db="EMBL/GenBank/DDBJ databases">
        <title>Genomic insights into carbon and energy metabolism of Deferribacter autotrophicus revealed new metabolic traits in the phylum Deferribacteres.</title>
        <authorList>
            <person name="Slobodkin A.I."/>
            <person name="Slobodkina G.B."/>
            <person name="Allioux M."/>
            <person name="Alain K."/>
            <person name="Jebbar M."/>
            <person name="Shadrin V."/>
            <person name="Kublanov I.V."/>
            <person name="Toshchakov S.V."/>
            <person name="Bonch-Osmolovskaya E.A."/>
        </authorList>
    </citation>
    <scope>NUCLEOTIDE SEQUENCE [LARGE SCALE GENOMIC DNA]</scope>
    <source>
        <strain evidence="13 14">SL50</strain>
    </source>
</reference>
<evidence type="ECO:0000256" key="8">
    <source>
        <dbReference type="PIRNR" id="PIRNR000485"/>
    </source>
</evidence>